<dbReference type="EMBL" id="LBBT01000224">
    <property type="protein sequence ID" value="KKY00975.1"/>
    <property type="molecule type" value="Genomic_DNA"/>
</dbReference>
<dbReference type="OrthoDB" id="1757773at2"/>
<evidence type="ECO:0000313" key="1">
    <source>
        <dbReference type="EMBL" id="KKY00975.1"/>
    </source>
</evidence>
<sequence length="105" mass="12710">MDSKKLWLKISGSITYYFKYYNNNLSNEELWWDYVEYALPDIEGNGVHTYLDKQTLERVIVDNEMMDKAKTVFMERLEKRRAKEENEEEENKVLADVIDISKYRK</sequence>
<dbReference type="PATRIC" id="fig|1629550.3.peg.1695"/>
<reference evidence="1 2" key="1">
    <citation type="submission" date="2015-04" db="EMBL/GenBank/DDBJ databases">
        <title>Microcin producing Clostridium sp. JC272T.</title>
        <authorList>
            <person name="Jyothsna T."/>
            <person name="Sasikala C."/>
            <person name="Ramana C."/>
        </authorList>
    </citation>
    <scope>NUCLEOTIDE SEQUENCE [LARGE SCALE GENOMIC DNA]</scope>
    <source>
        <strain evidence="1 2">JC272</strain>
    </source>
</reference>
<accession>A0A0M3DEC3</accession>
<evidence type="ECO:0000313" key="2">
    <source>
        <dbReference type="Proteomes" id="UP000034407"/>
    </source>
</evidence>
<keyword evidence="2" id="KW-1185">Reference proteome</keyword>
<dbReference type="Proteomes" id="UP000034407">
    <property type="component" value="Unassembled WGS sequence"/>
</dbReference>
<protein>
    <submittedName>
        <fullName evidence="1">Uncharacterized protein</fullName>
    </submittedName>
</protein>
<dbReference type="RefSeq" id="WP_046823351.1">
    <property type="nucleotide sequence ID" value="NZ_LBBT01000224.1"/>
</dbReference>
<gene>
    <name evidence="1" type="ORF">VN21_11195</name>
</gene>
<dbReference type="AlphaFoldDB" id="A0A0M3DEC3"/>
<proteinExistence type="predicted"/>
<organism evidence="1 2">
    <name type="scientific">Paraclostridium benzoelyticum</name>
    <dbReference type="NCBI Taxonomy" id="1629550"/>
    <lineage>
        <taxon>Bacteria</taxon>
        <taxon>Bacillati</taxon>
        <taxon>Bacillota</taxon>
        <taxon>Clostridia</taxon>
        <taxon>Peptostreptococcales</taxon>
        <taxon>Peptostreptococcaceae</taxon>
        <taxon>Paraclostridium</taxon>
    </lineage>
</organism>
<name>A0A0M3DEC3_9FIRM</name>
<comment type="caution">
    <text evidence="1">The sequence shown here is derived from an EMBL/GenBank/DDBJ whole genome shotgun (WGS) entry which is preliminary data.</text>
</comment>